<evidence type="ECO:0000313" key="2">
    <source>
        <dbReference type="WBParaSite" id="EN70_7729"/>
    </source>
</evidence>
<dbReference type="AlphaFoldDB" id="A0A1I7VYN1"/>
<reference evidence="1" key="1">
    <citation type="submission" date="2012-04" db="EMBL/GenBank/DDBJ databases">
        <title>The Genome Sequence of Loa loa.</title>
        <authorList>
            <consortium name="The Broad Institute Genome Sequencing Platform"/>
            <consortium name="Broad Institute Genome Sequencing Center for Infectious Disease"/>
            <person name="Nutman T.B."/>
            <person name="Fink D.L."/>
            <person name="Russ C."/>
            <person name="Young S."/>
            <person name="Zeng Q."/>
            <person name="Gargeya S."/>
            <person name="Alvarado L."/>
            <person name="Berlin A."/>
            <person name="Chapman S.B."/>
            <person name="Chen Z."/>
            <person name="Freedman E."/>
            <person name="Gellesch M."/>
            <person name="Goldberg J."/>
            <person name="Griggs A."/>
            <person name="Gujja S."/>
            <person name="Heilman E.R."/>
            <person name="Heiman D."/>
            <person name="Howarth C."/>
            <person name="Mehta T."/>
            <person name="Neiman D."/>
            <person name="Pearson M."/>
            <person name="Roberts A."/>
            <person name="Saif S."/>
            <person name="Shea T."/>
            <person name="Shenoy N."/>
            <person name="Sisk P."/>
            <person name="Stolte C."/>
            <person name="Sykes S."/>
            <person name="White J."/>
            <person name="Yandava C."/>
            <person name="Haas B."/>
            <person name="Henn M.R."/>
            <person name="Nusbaum C."/>
            <person name="Birren B."/>
        </authorList>
    </citation>
    <scope>NUCLEOTIDE SEQUENCE [LARGE SCALE GENOMIC DNA]</scope>
</reference>
<proteinExistence type="predicted"/>
<name>A0A1I7VYN1_LOALO</name>
<organism evidence="1 2">
    <name type="scientific">Loa loa</name>
    <name type="common">Eye worm</name>
    <name type="synonym">Filaria loa</name>
    <dbReference type="NCBI Taxonomy" id="7209"/>
    <lineage>
        <taxon>Eukaryota</taxon>
        <taxon>Metazoa</taxon>
        <taxon>Ecdysozoa</taxon>
        <taxon>Nematoda</taxon>
        <taxon>Chromadorea</taxon>
        <taxon>Rhabditida</taxon>
        <taxon>Spirurina</taxon>
        <taxon>Spiruromorpha</taxon>
        <taxon>Filarioidea</taxon>
        <taxon>Onchocercidae</taxon>
        <taxon>Loa</taxon>
    </lineage>
</organism>
<protein>
    <submittedName>
        <fullName evidence="2">Secreted protein</fullName>
    </submittedName>
</protein>
<accession>A0A1I7VYN1</accession>
<dbReference type="Proteomes" id="UP000095285">
    <property type="component" value="Unassembled WGS sequence"/>
</dbReference>
<dbReference type="WBParaSite" id="EN70_7729">
    <property type="protein sequence ID" value="EN70_7729"/>
    <property type="gene ID" value="EN70_7729"/>
</dbReference>
<sequence>MGSRRGGYCLLAAFCHSLLLLTCGWLIRCYLSSSTLSSPSRRRHSNLMGFRPVLLPLRFHRSSAHMFVCPYRLS</sequence>
<reference evidence="2" key="2">
    <citation type="submission" date="2016-11" db="UniProtKB">
        <authorList>
            <consortium name="WormBaseParasite"/>
        </authorList>
    </citation>
    <scope>IDENTIFICATION</scope>
</reference>
<evidence type="ECO:0000313" key="1">
    <source>
        <dbReference type="Proteomes" id="UP000095285"/>
    </source>
</evidence>
<keyword evidence="1" id="KW-1185">Reference proteome</keyword>